<dbReference type="AlphaFoldDB" id="A0A415E3Y4"/>
<proteinExistence type="predicted"/>
<dbReference type="RefSeq" id="WP_118335021.1">
    <property type="nucleotide sequence ID" value="NZ_AP025567.1"/>
</dbReference>
<gene>
    <name evidence="2" type="ORF">DW099_08155</name>
</gene>
<reference evidence="2 3" key="1">
    <citation type="submission" date="2018-08" db="EMBL/GenBank/DDBJ databases">
        <title>A genome reference for cultivated species of the human gut microbiota.</title>
        <authorList>
            <person name="Zou Y."/>
            <person name="Xue W."/>
            <person name="Luo G."/>
        </authorList>
    </citation>
    <scope>NUCLEOTIDE SEQUENCE [LARGE SCALE GENOMIC DNA]</scope>
    <source>
        <strain evidence="2 3">AM07-24</strain>
    </source>
</reference>
<dbReference type="InterPro" id="IPR050266">
    <property type="entry name" value="AB_hydrolase_sf"/>
</dbReference>
<dbReference type="EMBL" id="QRMS01000002">
    <property type="protein sequence ID" value="RHJ88367.1"/>
    <property type="molecule type" value="Genomic_DNA"/>
</dbReference>
<sequence>MAYFYYADKKIYYEEIGRGIPLLLLHGNSVSSKMFQGIIDLYKEDYKVILIDFLGHGRSDRLEQFPTDFWYDQAMQVIELLTSCRYGRVNLIGTSGGALAALNVALERPDLVCSVIADSFEGEKSLEAWTTNIAHAREETKKKKFVRQLWEYCHGEDWEKVVDNDTDVIVRHHQMIQHFFHQDLSQLKIPVLLTVSLEDDEFVGVMDIKKTYGNLQTKIPGGKQLVFPTGGHPAMLTNAEEFSGAAKVFFRNAEK</sequence>
<evidence type="ECO:0000313" key="3">
    <source>
        <dbReference type="Proteomes" id="UP000284841"/>
    </source>
</evidence>
<dbReference type="Proteomes" id="UP000284841">
    <property type="component" value="Unassembled WGS sequence"/>
</dbReference>
<organism evidence="2 3">
    <name type="scientific">Emergencia timonensis</name>
    <dbReference type="NCBI Taxonomy" id="1776384"/>
    <lineage>
        <taxon>Bacteria</taxon>
        <taxon>Bacillati</taxon>
        <taxon>Bacillota</taxon>
        <taxon>Clostridia</taxon>
        <taxon>Peptostreptococcales</taxon>
        <taxon>Anaerovoracaceae</taxon>
        <taxon>Emergencia</taxon>
    </lineage>
</organism>
<dbReference type="GO" id="GO:0016787">
    <property type="term" value="F:hydrolase activity"/>
    <property type="evidence" value="ECO:0007669"/>
    <property type="project" value="UniProtKB-KW"/>
</dbReference>
<evidence type="ECO:0000259" key="1">
    <source>
        <dbReference type="Pfam" id="PF12697"/>
    </source>
</evidence>
<dbReference type="InterPro" id="IPR029058">
    <property type="entry name" value="AB_hydrolase_fold"/>
</dbReference>
<protein>
    <submittedName>
        <fullName evidence="2">Alpha/beta hydrolase</fullName>
    </submittedName>
</protein>
<dbReference type="PANTHER" id="PTHR43798">
    <property type="entry name" value="MONOACYLGLYCEROL LIPASE"/>
    <property type="match status" value="1"/>
</dbReference>
<dbReference type="InterPro" id="IPR000073">
    <property type="entry name" value="AB_hydrolase_1"/>
</dbReference>
<dbReference type="STRING" id="1776384.GCA_900086585_03973"/>
<name>A0A415E3Y4_9FIRM</name>
<dbReference type="Gene3D" id="3.40.50.1820">
    <property type="entry name" value="alpha/beta hydrolase"/>
    <property type="match status" value="1"/>
</dbReference>
<dbReference type="OrthoDB" id="9776303at2"/>
<evidence type="ECO:0000313" key="2">
    <source>
        <dbReference type="EMBL" id="RHJ88367.1"/>
    </source>
</evidence>
<dbReference type="Pfam" id="PF12697">
    <property type="entry name" value="Abhydrolase_6"/>
    <property type="match status" value="1"/>
</dbReference>
<accession>A0A415E3Y4</accession>
<keyword evidence="2" id="KW-0378">Hydrolase</keyword>
<comment type="caution">
    <text evidence="2">The sequence shown here is derived from an EMBL/GenBank/DDBJ whole genome shotgun (WGS) entry which is preliminary data.</text>
</comment>
<keyword evidence="3" id="KW-1185">Reference proteome</keyword>
<dbReference type="SUPFAM" id="SSF53474">
    <property type="entry name" value="alpha/beta-Hydrolases"/>
    <property type="match status" value="1"/>
</dbReference>
<feature type="domain" description="AB hydrolase-1" evidence="1">
    <location>
        <begin position="22"/>
        <end position="243"/>
    </location>
</feature>